<accession>A0A085MHW4</accession>
<evidence type="ECO:0000313" key="12">
    <source>
        <dbReference type="Proteomes" id="UP000030764"/>
    </source>
</evidence>
<dbReference type="SMART" id="SM00389">
    <property type="entry name" value="HOX"/>
    <property type="match status" value="1"/>
</dbReference>
<evidence type="ECO:0000256" key="6">
    <source>
        <dbReference type="ARBA" id="ARBA00023242"/>
    </source>
</evidence>
<evidence type="ECO:0000256" key="8">
    <source>
        <dbReference type="RuleBase" id="RU000682"/>
    </source>
</evidence>
<sequence length="357" mass="40817">MYIDTSTITNPQIKRVKRDASVRKRKPIPLTRSVRHFPHALPQRSHLPLPRLSTLADWNWLIAVAHMPLVQSFTVVSAYIYADDLATHHSRSEEPIHTIIHSTMTTGHDLGKCHSIDSILSNKAQSANAVAHSSKLRQSLSAEETQTDGKDRKGVIEKVHRPSNSEALSTEHSGKQLTKVRRNRTTFTTFQLHELERAFEKSHYPDVYTREALALKINLPEIRVQVWFQNRRAKWRRQERLEIHSQDDFNRIVQKQNSSLSFSPFDSWHPLSSRDNPSSSLFNLESTREEQASLPNMMGQSVSGSIVHRMPPPFAMQTGTSRFAVLSRPACTQKSYLYNAAARSLLRAEASFQIWPR</sequence>
<dbReference type="GO" id="GO:0045944">
    <property type="term" value="P:positive regulation of transcription by RNA polymerase II"/>
    <property type="evidence" value="ECO:0007669"/>
    <property type="project" value="InterPro"/>
</dbReference>
<keyword evidence="3 7" id="KW-0238">DNA-binding</keyword>
<evidence type="ECO:0000313" key="11">
    <source>
        <dbReference type="EMBL" id="KFD56810.1"/>
    </source>
</evidence>
<feature type="compositionally biased region" description="Polar residues" evidence="9">
    <location>
        <begin position="162"/>
        <end position="171"/>
    </location>
</feature>
<keyword evidence="6 7" id="KW-0539">Nucleus</keyword>
<keyword evidence="12" id="KW-1185">Reference proteome</keyword>
<reference evidence="11 12" key="1">
    <citation type="journal article" date="2014" name="Nat. Genet.">
        <title>Genome and transcriptome of the porcine whipworm Trichuris suis.</title>
        <authorList>
            <person name="Jex A.R."/>
            <person name="Nejsum P."/>
            <person name="Schwarz E.M."/>
            <person name="Hu L."/>
            <person name="Young N.D."/>
            <person name="Hall R.S."/>
            <person name="Korhonen P.K."/>
            <person name="Liao S."/>
            <person name="Thamsborg S."/>
            <person name="Xia J."/>
            <person name="Xu P."/>
            <person name="Wang S."/>
            <person name="Scheerlinck J.P."/>
            <person name="Hofmann A."/>
            <person name="Sternberg P.W."/>
            <person name="Wang J."/>
            <person name="Gasser R.B."/>
        </authorList>
    </citation>
    <scope>NUCLEOTIDE SEQUENCE [LARGE SCALE GENOMIC DNA]</scope>
    <source>
        <strain evidence="11">DCEP-RM93M</strain>
    </source>
</reference>
<dbReference type="CDD" id="cd00086">
    <property type="entry name" value="homeodomain"/>
    <property type="match status" value="1"/>
</dbReference>
<dbReference type="EMBL" id="KL363192">
    <property type="protein sequence ID" value="KFD56810.1"/>
    <property type="molecule type" value="Genomic_DNA"/>
</dbReference>
<evidence type="ECO:0000256" key="1">
    <source>
        <dbReference type="ARBA" id="ARBA00004123"/>
    </source>
</evidence>
<dbReference type="PANTHER" id="PTHR46271:SF4">
    <property type="entry name" value="HOMEOBOX PROTEIN, PUTATIVE-RELATED"/>
    <property type="match status" value="1"/>
</dbReference>
<dbReference type="PANTHER" id="PTHR46271">
    <property type="entry name" value="HOMEOBOX PROTEIN, PUTATIVE-RELATED"/>
    <property type="match status" value="1"/>
</dbReference>
<proteinExistence type="predicted"/>
<keyword evidence="4 7" id="KW-0371">Homeobox</keyword>
<dbReference type="GO" id="GO:0005634">
    <property type="term" value="C:nucleus"/>
    <property type="evidence" value="ECO:0007669"/>
    <property type="project" value="UniProtKB-SubCell"/>
</dbReference>
<dbReference type="Proteomes" id="UP000030764">
    <property type="component" value="Unassembled WGS sequence"/>
</dbReference>
<dbReference type="AlphaFoldDB" id="A0A085MHW4"/>
<dbReference type="InterPro" id="IPR009057">
    <property type="entry name" value="Homeodomain-like_sf"/>
</dbReference>
<dbReference type="FunFam" id="1.10.10.60:FF:000071">
    <property type="entry name" value="Retinal homeobox gene 2"/>
    <property type="match status" value="1"/>
</dbReference>
<protein>
    <recommendedName>
        <fullName evidence="10">Homeobox domain-containing protein</fullName>
    </recommendedName>
</protein>
<gene>
    <name evidence="11" type="ORF">M513_02487</name>
</gene>
<feature type="region of interest" description="Disordered" evidence="9">
    <location>
        <begin position="131"/>
        <end position="178"/>
    </location>
</feature>
<comment type="subcellular location">
    <subcellularLocation>
        <location evidence="1 7 8">Nucleus</location>
    </subcellularLocation>
</comment>
<dbReference type="Gene3D" id="1.10.10.60">
    <property type="entry name" value="Homeodomain-like"/>
    <property type="match status" value="1"/>
</dbReference>
<keyword evidence="5" id="KW-0804">Transcription</keyword>
<dbReference type="GO" id="GO:0000981">
    <property type="term" value="F:DNA-binding transcription factor activity, RNA polymerase II-specific"/>
    <property type="evidence" value="ECO:0007669"/>
    <property type="project" value="InterPro"/>
</dbReference>
<feature type="domain" description="Homeobox" evidence="10">
    <location>
        <begin position="178"/>
        <end position="238"/>
    </location>
</feature>
<name>A0A085MHW4_9BILA</name>
<dbReference type="PROSITE" id="PS00027">
    <property type="entry name" value="HOMEOBOX_1"/>
    <property type="match status" value="1"/>
</dbReference>
<keyword evidence="2" id="KW-0805">Transcription regulation</keyword>
<evidence type="ECO:0000256" key="5">
    <source>
        <dbReference type="ARBA" id="ARBA00023163"/>
    </source>
</evidence>
<dbReference type="GO" id="GO:0000978">
    <property type="term" value="F:RNA polymerase II cis-regulatory region sequence-specific DNA binding"/>
    <property type="evidence" value="ECO:0007669"/>
    <property type="project" value="TreeGrafter"/>
</dbReference>
<evidence type="ECO:0000256" key="2">
    <source>
        <dbReference type="ARBA" id="ARBA00023015"/>
    </source>
</evidence>
<feature type="compositionally biased region" description="Basic and acidic residues" evidence="9">
    <location>
        <begin position="147"/>
        <end position="160"/>
    </location>
</feature>
<evidence type="ECO:0000256" key="4">
    <source>
        <dbReference type="ARBA" id="ARBA00023155"/>
    </source>
</evidence>
<dbReference type="PROSITE" id="PS50071">
    <property type="entry name" value="HOMEOBOX_2"/>
    <property type="match status" value="1"/>
</dbReference>
<dbReference type="InterPro" id="IPR017970">
    <property type="entry name" value="Homeobox_CS"/>
</dbReference>
<feature type="DNA-binding region" description="Homeobox" evidence="7">
    <location>
        <begin position="180"/>
        <end position="239"/>
    </location>
</feature>
<evidence type="ECO:0000256" key="9">
    <source>
        <dbReference type="SAM" id="MobiDB-lite"/>
    </source>
</evidence>
<evidence type="ECO:0000256" key="7">
    <source>
        <dbReference type="PROSITE-ProRule" id="PRU00108"/>
    </source>
</evidence>
<evidence type="ECO:0000256" key="3">
    <source>
        <dbReference type="ARBA" id="ARBA00023125"/>
    </source>
</evidence>
<dbReference type="InterPro" id="IPR001356">
    <property type="entry name" value="HD"/>
</dbReference>
<dbReference type="InterPro" id="IPR043562">
    <property type="entry name" value="RAX/RAX2"/>
</dbReference>
<organism evidence="11 12">
    <name type="scientific">Trichuris suis</name>
    <name type="common">pig whipworm</name>
    <dbReference type="NCBI Taxonomy" id="68888"/>
    <lineage>
        <taxon>Eukaryota</taxon>
        <taxon>Metazoa</taxon>
        <taxon>Ecdysozoa</taxon>
        <taxon>Nematoda</taxon>
        <taxon>Enoplea</taxon>
        <taxon>Dorylaimia</taxon>
        <taxon>Trichinellida</taxon>
        <taxon>Trichuridae</taxon>
        <taxon>Trichuris</taxon>
    </lineage>
</organism>
<evidence type="ECO:0000259" key="10">
    <source>
        <dbReference type="PROSITE" id="PS50071"/>
    </source>
</evidence>
<dbReference type="SUPFAM" id="SSF46689">
    <property type="entry name" value="Homeodomain-like"/>
    <property type="match status" value="1"/>
</dbReference>
<dbReference type="Pfam" id="PF00046">
    <property type="entry name" value="Homeodomain"/>
    <property type="match status" value="1"/>
</dbReference>